<dbReference type="GO" id="GO:0004654">
    <property type="term" value="F:polyribonucleotide nucleotidyltransferase activity"/>
    <property type="evidence" value="ECO:0007669"/>
    <property type="project" value="UniProtKB-EC"/>
</dbReference>
<protein>
    <recommendedName>
        <fullName evidence="2">polyribonucleotide nucleotidyltransferase</fullName>
        <ecNumber evidence="2">2.7.7.8</ecNumber>
    </recommendedName>
</protein>
<dbReference type="InterPro" id="IPR001247">
    <property type="entry name" value="ExoRNase_PH_dom1"/>
</dbReference>
<dbReference type="EC" id="2.7.7.8" evidence="2"/>
<dbReference type="CDD" id="cd11364">
    <property type="entry name" value="RNase_PH_PNPase_2"/>
    <property type="match status" value="1"/>
</dbReference>
<dbReference type="Gene3D" id="3.30.230.70">
    <property type="entry name" value="GHMP Kinase, N-terminal domain"/>
    <property type="match status" value="2"/>
</dbReference>
<dbReference type="EMBL" id="CALNXJ010000023">
    <property type="protein sequence ID" value="CAH3128931.1"/>
    <property type="molecule type" value="Genomic_DNA"/>
</dbReference>
<dbReference type="SUPFAM" id="SSF55666">
    <property type="entry name" value="Ribonuclease PH domain 2-like"/>
    <property type="match status" value="2"/>
</dbReference>
<dbReference type="Proteomes" id="UP001159428">
    <property type="component" value="Unassembled WGS sequence"/>
</dbReference>
<evidence type="ECO:0000313" key="8">
    <source>
        <dbReference type="Proteomes" id="UP001159428"/>
    </source>
</evidence>
<dbReference type="NCBIfam" id="NF008805">
    <property type="entry name" value="PRK11824.1"/>
    <property type="match status" value="1"/>
</dbReference>
<dbReference type="AlphaFoldDB" id="A0AAU9WYB5"/>
<accession>A0AAU9WYB5</accession>
<dbReference type="SMART" id="SM00316">
    <property type="entry name" value="S1"/>
    <property type="match status" value="1"/>
</dbReference>
<evidence type="ECO:0000256" key="2">
    <source>
        <dbReference type="ARBA" id="ARBA00012416"/>
    </source>
</evidence>
<dbReference type="SUPFAM" id="SSF50249">
    <property type="entry name" value="Nucleic acid-binding proteins"/>
    <property type="match status" value="1"/>
</dbReference>
<dbReference type="InterPro" id="IPR015847">
    <property type="entry name" value="ExoRNase_PH_dom2"/>
</dbReference>
<reference evidence="7 8" key="1">
    <citation type="submission" date="2022-05" db="EMBL/GenBank/DDBJ databases">
        <authorList>
            <consortium name="Genoscope - CEA"/>
            <person name="William W."/>
        </authorList>
    </citation>
    <scope>NUCLEOTIDE SEQUENCE [LARGE SCALE GENOMIC DNA]</scope>
</reference>
<dbReference type="Pfam" id="PF03725">
    <property type="entry name" value="RNase_PH_C"/>
    <property type="match status" value="1"/>
</dbReference>
<comment type="similarity">
    <text evidence="1">Belongs to the polyribonucleotide nucleotidyltransferase family.</text>
</comment>
<evidence type="ECO:0000256" key="5">
    <source>
        <dbReference type="ARBA" id="ARBA00022884"/>
    </source>
</evidence>
<dbReference type="InterPro" id="IPR012162">
    <property type="entry name" value="PNPase"/>
</dbReference>
<keyword evidence="8" id="KW-1185">Reference proteome</keyword>
<evidence type="ECO:0000256" key="4">
    <source>
        <dbReference type="ARBA" id="ARBA00022695"/>
    </source>
</evidence>
<evidence type="ECO:0000256" key="3">
    <source>
        <dbReference type="ARBA" id="ARBA00022679"/>
    </source>
</evidence>
<dbReference type="PANTHER" id="PTHR11252:SF0">
    <property type="entry name" value="POLYRIBONUCLEOTIDE NUCLEOTIDYLTRANSFERASE 1, MITOCHONDRIAL"/>
    <property type="match status" value="1"/>
</dbReference>
<keyword evidence="4" id="KW-0548">Nucleotidyltransferase</keyword>
<name>A0AAU9WYB5_9CNID</name>
<evidence type="ECO:0000256" key="1">
    <source>
        <dbReference type="ARBA" id="ARBA00007404"/>
    </source>
</evidence>
<proteinExistence type="inferred from homology"/>
<dbReference type="PANTHER" id="PTHR11252">
    <property type="entry name" value="POLYRIBONUCLEOTIDE NUCLEOTIDYLTRANSFERASE"/>
    <property type="match status" value="1"/>
</dbReference>
<feature type="domain" description="S1 motif" evidence="6">
    <location>
        <begin position="684"/>
        <end position="760"/>
    </location>
</feature>
<dbReference type="NCBIfam" id="TIGR03591">
    <property type="entry name" value="polynuc_phos"/>
    <property type="match status" value="1"/>
</dbReference>
<gene>
    <name evidence="7" type="ORF">PMEA_00013190</name>
</gene>
<dbReference type="Gene3D" id="3.30.1370.10">
    <property type="entry name" value="K Homology domain, type 1"/>
    <property type="match status" value="1"/>
</dbReference>
<keyword evidence="3" id="KW-0808">Transferase</keyword>
<dbReference type="GO" id="GO:0000958">
    <property type="term" value="P:mitochondrial mRNA catabolic process"/>
    <property type="evidence" value="ECO:0007669"/>
    <property type="project" value="TreeGrafter"/>
</dbReference>
<comment type="caution">
    <text evidence="7">The sequence shown here is derived from an EMBL/GenBank/DDBJ whole genome shotgun (WGS) entry which is preliminary data.</text>
</comment>
<sequence length="788" mass="87432">MASLARFRANLRLEKEHFLARWSSLKRLRLLQRCKHTECAVEVEVGGQKMSFATGKMARLADGAVVAEHGGNSTLVAVVGDKKSKPTGDKSLHLKVDYKEKAAAGGQIPKTFFRKDVILSERETIVSRRIDRSLRSLFPNGYHDSTQVTGILWAATGLHDPDIAAMNGASAAVSVSDIPWSGPIGAVRVGEVDGKFVINPTWSELSISKLNLVVACSKTKVVMIEAFAQEVSSERFCEAVRFGFKECQTIIEALLELQRQAGRKKDMSRVGRDTPPKEIKDAIVRFNLNKEFDKIFSNFAYSKMERDKEMFKVRDDHLLHFQERFPNVAAREIENAIFEETKSVFRNNVLYSSQRCDGRAFDALRPIRCEVDLFKSLHGSALFQRGETQVFCTATLGSLRSAKQPDAAVVGVGDVKERPFMLHYEFPPFCVNGIGLIGGSSRREIGHGNLAEMALEPVVPKDFPFTIRLTSQVLESNGSSSLASVCAGSLAMMDAAIPITRPVAGVACGLITSSDAEDPDKPDIENYCLLTDILGIEDFMGDMDFKLAGSREGITALQADFKVPGLPLHIVEEAVKKATADRMKVLDLIEECQSGPRKIPKDNLPVQGNVVLSRLQVRKLFAAGGLTIKNLQEETGSIITRVEDDEFHVFAYDAKAFQEVLDKMNEITTGADTEKHWTESLEVGATYKAIITEFREYGIMVELLPDTPSVLLQTSEISHHKVSRRNESHQTTNEFTLGQIVDVMYLGKDPFSGKVRLSRKALLPKPHDTMNHEDFVEKFLSPSKNKRT</sequence>
<evidence type="ECO:0000259" key="6">
    <source>
        <dbReference type="PROSITE" id="PS50126"/>
    </source>
</evidence>
<dbReference type="InterPro" id="IPR003029">
    <property type="entry name" value="S1_domain"/>
</dbReference>
<dbReference type="Gene3D" id="2.40.50.140">
    <property type="entry name" value="Nucleic acid-binding proteins"/>
    <property type="match status" value="1"/>
</dbReference>
<dbReference type="InterPro" id="IPR036612">
    <property type="entry name" value="KH_dom_type_1_sf"/>
</dbReference>
<dbReference type="InterPro" id="IPR027408">
    <property type="entry name" value="PNPase/RNase_PH_dom_sf"/>
</dbReference>
<dbReference type="GO" id="GO:0000965">
    <property type="term" value="P:mitochondrial RNA 3'-end processing"/>
    <property type="evidence" value="ECO:0007669"/>
    <property type="project" value="TreeGrafter"/>
</dbReference>
<dbReference type="PROSITE" id="PS50126">
    <property type="entry name" value="S1"/>
    <property type="match status" value="1"/>
</dbReference>
<dbReference type="FunFam" id="3.30.230.70:FF:000001">
    <property type="entry name" value="Polyribonucleotide nucleotidyltransferase"/>
    <property type="match status" value="1"/>
</dbReference>
<dbReference type="GO" id="GO:0000175">
    <property type="term" value="F:3'-5'-RNA exonuclease activity"/>
    <property type="evidence" value="ECO:0007669"/>
    <property type="project" value="TreeGrafter"/>
</dbReference>
<evidence type="ECO:0000313" key="7">
    <source>
        <dbReference type="EMBL" id="CAH3128931.1"/>
    </source>
</evidence>
<organism evidence="7 8">
    <name type="scientific">Pocillopora meandrina</name>
    <dbReference type="NCBI Taxonomy" id="46732"/>
    <lineage>
        <taxon>Eukaryota</taxon>
        <taxon>Metazoa</taxon>
        <taxon>Cnidaria</taxon>
        <taxon>Anthozoa</taxon>
        <taxon>Hexacorallia</taxon>
        <taxon>Scleractinia</taxon>
        <taxon>Astrocoeniina</taxon>
        <taxon>Pocilloporidae</taxon>
        <taxon>Pocillopora</taxon>
    </lineage>
</organism>
<dbReference type="GO" id="GO:0005739">
    <property type="term" value="C:mitochondrion"/>
    <property type="evidence" value="ECO:0007669"/>
    <property type="project" value="TreeGrafter"/>
</dbReference>
<dbReference type="InterPro" id="IPR036345">
    <property type="entry name" value="ExoRNase_PH_dom2_sf"/>
</dbReference>
<dbReference type="Pfam" id="PF01138">
    <property type="entry name" value="RNase_PH"/>
    <property type="match status" value="2"/>
</dbReference>
<keyword evidence="5" id="KW-0694">RNA-binding</keyword>
<dbReference type="GO" id="GO:0003723">
    <property type="term" value="F:RNA binding"/>
    <property type="evidence" value="ECO:0007669"/>
    <property type="project" value="UniProtKB-KW"/>
</dbReference>
<dbReference type="GO" id="GO:0005829">
    <property type="term" value="C:cytosol"/>
    <property type="evidence" value="ECO:0007669"/>
    <property type="project" value="TreeGrafter"/>
</dbReference>
<dbReference type="SUPFAM" id="SSF54211">
    <property type="entry name" value="Ribosomal protein S5 domain 2-like"/>
    <property type="match status" value="2"/>
</dbReference>
<dbReference type="InterPro" id="IPR012340">
    <property type="entry name" value="NA-bd_OB-fold"/>
</dbReference>
<dbReference type="InterPro" id="IPR020568">
    <property type="entry name" value="Ribosomal_Su5_D2-typ_SF"/>
</dbReference>